<reference evidence="1" key="1">
    <citation type="submission" date="2022-01" db="EMBL/GenBank/DDBJ databases">
        <authorList>
            <person name="King R."/>
        </authorList>
    </citation>
    <scope>NUCLEOTIDE SEQUENCE</scope>
</reference>
<accession>A0A9P0D4D3</accession>
<evidence type="ECO:0000313" key="2">
    <source>
        <dbReference type="Proteomes" id="UP001153636"/>
    </source>
</evidence>
<evidence type="ECO:0000313" key="1">
    <source>
        <dbReference type="EMBL" id="CAH1113685.1"/>
    </source>
</evidence>
<keyword evidence="2" id="KW-1185">Reference proteome</keyword>
<dbReference type="OrthoDB" id="6732375at2759"/>
<name>A0A9P0D4D3_9CUCU</name>
<organism evidence="1 2">
    <name type="scientific">Psylliodes chrysocephalus</name>
    <dbReference type="NCBI Taxonomy" id="3402493"/>
    <lineage>
        <taxon>Eukaryota</taxon>
        <taxon>Metazoa</taxon>
        <taxon>Ecdysozoa</taxon>
        <taxon>Arthropoda</taxon>
        <taxon>Hexapoda</taxon>
        <taxon>Insecta</taxon>
        <taxon>Pterygota</taxon>
        <taxon>Neoptera</taxon>
        <taxon>Endopterygota</taxon>
        <taxon>Coleoptera</taxon>
        <taxon>Polyphaga</taxon>
        <taxon>Cucujiformia</taxon>
        <taxon>Chrysomeloidea</taxon>
        <taxon>Chrysomelidae</taxon>
        <taxon>Galerucinae</taxon>
        <taxon>Alticini</taxon>
        <taxon>Psylliodes</taxon>
    </lineage>
</organism>
<sequence length="108" mass="12644">MNTHKEVIDHKYLEPGHTYIECNEDFGVIEKHKRHIPYVFLPHECITAISESCRNFKVYEMTANDFFSFADFDGIKKKVQNIMTMNVIFDGDHLDGLESKRLSISNEM</sequence>
<dbReference type="AlphaFoldDB" id="A0A9P0D4D3"/>
<dbReference type="EMBL" id="OV651819">
    <property type="protein sequence ID" value="CAH1113685.1"/>
    <property type="molecule type" value="Genomic_DNA"/>
</dbReference>
<protein>
    <submittedName>
        <fullName evidence="1">Uncharacterized protein</fullName>
    </submittedName>
</protein>
<dbReference type="Proteomes" id="UP001153636">
    <property type="component" value="Chromosome 7"/>
</dbReference>
<proteinExistence type="predicted"/>
<gene>
    <name evidence="1" type="ORF">PSYICH_LOCUS13253</name>
</gene>